<dbReference type="AlphaFoldDB" id="A0A2Z4GAJ7"/>
<reference evidence="9 10" key="1">
    <citation type="submission" date="2018-05" db="EMBL/GenBank/DDBJ databases">
        <title>Complete genome sequence of Arcticibacterium luteifluviistationis SM1504T, a cytophagaceae bacterium isolated from Arctic surface seawater.</title>
        <authorList>
            <person name="Li Y."/>
            <person name="Qin Q.-L."/>
        </authorList>
    </citation>
    <scope>NUCLEOTIDE SEQUENCE [LARGE SCALE GENOMIC DNA]</scope>
    <source>
        <strain evidence="9 10">SM1504</strain>
    </source>
</reference>
<dbReference type="KEGG" id="als:DJ013_08250"/>
<dbReference type="SUPFAM" id="SSF51445">
    <property type="entry name" value="(Trans)glycosidases"/>
    <property type="match status" value="1"/>
</dbReference>
<dbReference type="InterPro" id="IPR017853">
    <property type="entry name" value="GH"/>
</dbReference>
<gene>
    <name evidence="9" type="ORF">DJ013_08250</name>
</gene>
<dbReference type="InterPro" id="IPR011583">
    <property type="entry name" value="Chitinase_II/V-like_cat"/>
</dbReference>
<organism evidence="9 10">
    <name type="scientific">Arcticibacterium luteifluviistationis</name>
    <dbReference type="NCBI Taxonomy" id="1784714"/>
    <lineage>
        <taxon>Bacteria</taxon>
        <taxon>Pseudomonadati</taxon>
        <taxon>Bacteroidota</taxon>
        <taxon>Cytophagia</taxon>
        <taxon>Cytophagales</taxon>
        <taxon>Leadbetterellaceae</taxon>
        <taxon>Arcticibacterium</taxon>
    </lineage>
</organism>
<dbReference type="SMART" id="SM00636">
    <property type="entry name" value="Glyco_18"/>
    <property type="match status" value="1"/>
</dbReference>
<dbReference type="Proteomes" id="UP000249873">
    <property type="component" value="Chromosome"/>
</dbReference>
<dbReference type="GO" id="GO:0005975">
    <property type="term" value="P:carbohydrate metabolic process"/>
    <property type="evidence" value="ECO:0007669"/>
    <property type="project" value="InterPro"/>
</dbReference>
<sequence length="319" mass="35729">MTNKSLLSLISLLLISSLVFAQKDFKTVAYYTPNTPPSAIPFENITHLNYSFAIPAKTGDTLIPLKDDSVLRKLVPMAHKNGVEVFISVGGWGIGDGGGEDGRFHRMAETAKGRAAFIKSTMDFVKKYNLDGVDLDWEYPDPDHRSADDYILLCKDLHAALHKRGGKLTAAVVSKGKQAYGIKEEVYPYMDWLNIMVYDGDYGPAELKHHSPYSMAVTCIDFWLNERNLPAEKCVLGLPFYAKKGHGNFGFTYKQLLEAGASHYDDYWNGHYYNGTITIANKTQLAIDKKLGGVMVWELSCDTTDEYSLFKTIHDTIEK</sequence>
<name>A0A2Z4GAJ7_9BACT</name>
<dbReference type="GO" id="GO:0008843">
    <property type="term" value="F:endochitinase activity"/>
    <property type="evidence" value="ECO:0007669"/>
    <property type="project" value="UniProtKB-EC"/>
</dbReference>
<dbReference type="Gene3D" id="3.20.20.80">
    <property type="entry name" value="Glycosidases"/>
    <property type="match status" value="1"/>
</dbReference>
<dbReference type="Pfam" id="PF00704">
    <property type="entry name" value="Glyco_hydro_18"/>
    <property type="match status" value="1"/>
</dbReference>
<accession>A0A2Z4GAJ7</accession>
<dbReference type="OrthoDB" id="9775889at2"/>
<dbReference type="PANTHER" id="PTHR11177">
    <property type="entry name" value="CHITINASE"/>
    <property type="match status" value="1"/>
</dbReference>
<evidence type="ECO:0000256" key="1">
    <source>
        <dbReference type="ARBA" id="ARBA00000822"/>
    </source>
</evidence>
<comment type="catalytic activity">
    <reaction evidence="1">
        <text>Random endo-hydrolysis of N-acetyl-beta-D-glucosaminide (1-&gt;4)-beta-linkages in chitin and chitodextrins.</text>
        <dbReference type="EC" id="3.2.1.14"/>
    </reaction>
</comment>
<keyword evidence="7" id="KW-0732">Signal</keyword>
<dbReference type="InterPro" id="IPR050314">
    <property type="entry name" value="Glycosyl_Hydrlase_18"/>
</dbReference>
<evidence type="ECO:0000256" key="2">
    <source>
        <dbReference type="ARBA" id="ARBA00012729"/>
    </source>
</evidence>
<keyword evidence="10" id="KW-1185">Reference proteome</keyword>
<dbReference type="RefSeq" id="WP_111371266.1">
    <property type="nucleotide sequence ID" value="NZ_CP029480.1"/>
</dbReference>
<keyword evidence="4 5" id="KW-0326">Glycosidase</keyword>
<evidence type="ECO:0000256" key="3">
    <source>
        <dbReference type="ARBA" id="ARBA00022801"/>
    </source>
</evidence>
<dbReference type="PROSITE" id="PS01095">
    <property type="entry name" value="GH18_1"/>
    <property type="match status" value="1"/>
</dbReference>
<keyword evidence="3 5" id="KW-0378">Hydrolase</keyword>
<proteinExistence type="inferred from homology"/>
<comment type="similarity">
    <text evidence="6">Belongs to the glycosyl hydrolase 18 family.</text>
</comment>
<dbReference type="InterPro" id="IPR001223">
    <property type="entry name" value="Glyco_hydro18_cat"/>
</dbReference>
<feature type="chain" id="PRO_5016332196" description="chitinase" evidence="7">
    <location>
        <begin position="22"/>
        <end position="319"/>
    </location>
</feature>
<dbReference type="GO" id="GO:0006032">
    <property type="term" value="P:chitin catabolic process"/>
    <property type="evidence" value="ECO:0007669"/>
    <property type="project" value="TreeGrafter"/>
</dbReference>
<dbReference type="InterPro" id="IPR001579">
    <property type="entry name" value="Glyco_hydro_18_chit_AS"/>
</dbReference>
<dbReference type="PROSITE" id="PS51910">
    <property type="entry name" value="GH18_2"/>
    <property type="match status" value="1"/>
</dbReference>
<dbReference type="GO" id="GO:0008061">
    <property type="term" value="F:chitin binding"/>
    <property type="evidence" value="ECO:0007669"/>
    <property type="project" value="InterPro"/>
</dbReference>
<evidence type="ECO:0000313" key="9">
    <source>
        <dbReference type="EMBL" id="AWV98164.1"/>
    </source>
</evidence>
<evidence type="ECO:0000256" key="5">
    <source>
        <dbReference type="RuleBase" id="RU000489"/>
    </source>
</evidence>
<protein>
    <recommendedName>
        <fullName evidence="2">chitinase</fullName>
        <ecNumber evidence="2">3.2.1.14</ecNumber>
    </recommendedName>
</protein>
<dbReference type="EMBL" id="CP029480">
    <property type="protein sequence ID" value="AWV98164.1"/>
    <property type="molecule type" value="Genomic_DNA"/>
</dbReference>
<evidence type="ECO:0000256" key="7">
    <source>
        <dbReference type="SAM" id="SignalP"/>
    </source>
</evidence>
<evidence type="ECO:0000259" key="8">
    <source>
        <dbReference type="PROSITE" id="PS51910"/>
    </source>
</evidence>
<dbReference type="EC" id="3.2.1.14" evidence="2"/>
<feature type="signal peptide" evidence="7">
    <location>
        <begin position="1"/>
        <end position="21"/>
    </location>
</feature>
<evidence type="ECO:0000256" key="4">
    <source>
        <dbReference type="ARBA" id="ARBA00023295"/>
    </source>
</evidence>
<dbReference type="GO" id="GO:0005576">
    <property type="term" value="C:extracellular region"/>
    <property type="evidence" value="ECO:0007669"/>
    <property type="project" value="TreeGrafter"/>
</dbReference>
<evidence type="ECO:0000256" key="6">
    <source>
        <dbReference type="RuleBase" id="RU004453"/>
    </source>
</evidence>
<dbReference type="PANTHER" id="PTHR11177:SF317">
    <property type="entry name" value="CHITINASE 12-RELATED"/>
    <property type="match status" value="1"/>
</dbReference>
<evidence type="ECO:0000313" key="10">
    <source>
        <dbReference type="Proteomes" id="UP000249873"/>
    </source>
</evidence>
<feature type="domain" description="GH18" evidence="8">
    <location>
        <begin position="25"/>
        <end position="319"/>
    </location>
</feature>
<dbReference type="Gene3D" id="3.40.5.30">
    <property type="entry name" value="(Trans)glycosidases - domain 2"/>
    <property type="match status" value="1"/>
</dbReference>